<dbReference type="HOGENOM" id="CLU_2868276_0_0_1"/>
<feature type="region of interest" description="Disordered" evidence="1">
    <location>
        <begin position="1"/>
        <end position="28"/>
    </location>
</feature>
<organism evidence="2 3">
    <name type="scientific">Paracoccidioides brasiliensis (strain Pb18)</name>
    <dbReference type="NCBI Taxonomy" id="502780"/>
    <lineage>
        <taxon>Eukaryota</taxon>
        <taxon>Fungi</taxon>
        <taxon>Dikarya</taxon>
        <taxon>Ascomycota</taxon>
        <taxon>Pezizomycotina</taxon>
        <taxon>Eurotiomycetes</taxon>
        <taxon>Eurotiomycetidae</taxon>
        <taxon>Onygenales</taxon>
        <taxon>Ajellomycetaceae</taxon>
        <taxon>Paracoccidioides</taxon>
    </lineage>
</organism>
<gene>
    <name evidence="2" type="ORF">PADG_11466</name>
</gene>
<dbReference type="KEGG" id="pbn:PADG_11466"/>
<accession>A0A0A0HVC1</accession>
<evidence type="ECO:0000313" key="2">
    <source>
        <dbReference type="EMBL" id="KGM92278.1"/>
    </source>
</evidence>
<protein>
    <submittedName>
        <fullName evidence="2">Uncharacterized protein</fullName>
    </submittedName>
</protein>
<sequence length="64" mass="7230">MPLSGSTTSLMTDYRRVEDSTRDSRVKEKMSTYSFRRASCWPSIVGFVRGKAMGGKDHLIQGEQ</sequence>
<proteinExistence type="predicted"/>
<dbReference type="AlphaFoldDB" id="A0A0A0HVC1"/>
<feature type="compositionally biased region" description="Basic and acidic residues" evidence="1">
    <location>
        <begin position="13"/>
        <end position="28"/>
    </location>
</feature>
<dbReference type="InParanoid" id="A0A0A0HVC1"/>
<feature type="compositionally biased region" description="Polar residues" evidence="1">
    <location>
        <begin position="1"/>
        <end position="11"/>
    </location>
</feature>
<evidence type="ECO:0000256" key="1">
    <source>
        <dbReference type="SAM" id="MobiDB-lite"/>
    </source>
</evidence>
<dbReference type="Proteomes" id="UP000001628">
    <property type="component" value="Unassembled WGS sequence"/>
</dbReference>
<dbReference type="VEuPathDB" id="FungiDB:PADG_11466"/>
<dbReference type="GeneID" id="22587363"/>
<evidence type="ECO:0000313" key="3">
    <source>
        <dbReference type="Proteomes" id="UP000001628"/>
    </source>
</evidence>
<dbReference type="RefSeq" id="XP_010758934.1">
    <property type="nucleotide sequence ID" value="XM_010760632.1"/>
</dbReference>
<reference evidence="2 3" key="1">
    <citation type="journal article" date="2011" name="PLoS Genet.">
        <title>Comparative genomic analysis of human fungal pathogens causing paracoccidioidomycosis.</title>
        <authorList>
            <person name="Desjardins C.A."/>
            <person name="Champion M.D."/>
            <person name="Holder J.W."/>
            <person name="Muszewska A."/>
            <person name="Goldberg J."/>
            <person name="Bailao A.M."/>
            <person name="Brigido M.M."/>
            <person name="Ferreira M.E."/>
            <person name="Garcia A.M."/>
            <person name="Grynberg M."/>
            <person name="Gujja S."/>
            <person name="Heiman D.I."/>
            <person name="Henn M.R."/>
            <person name="Kodira C.D."/>
            <person name="Leon-Narvaez H."/>
            <person name="Longo L.V."/>
            <person name="Ma L.J."/>
            <person name="Malavazi I."/>
            <person name="Matsuo A.L."/>
            <person name="Morais F.V."/>
            <person name="Pereira M."/>
            <person name="Rodriguez-Brito S."/>
            <person name="Sakthikumar S."/>
            <person name="Salem-Izacc S.M."/>
            <person name="Sykes S.M."/>
            <person name="Teixeira M.M."/>
            <person name="Vallejo M.C."/>
            <person name="Walter M.E."/>
            <person name="Yandava C."/>
            <person name="Young S."/>
            <person name="Zeng Q."/>
            <person name="Zucker J."/>
            <person name="Felipe M.S."/>
            <person name="Goldman G.H."/>
            <person name="Haas B.J."/>
            <person name="McEwen J.G."/>
            <person name="Nino-Vega G."/>
            <person name="Puccia R."/>
            <person name="San-Blas G."/>
            <person name="Soares C.M."/>
            <person name="Birren B.W."/>
            <person name="Cuomo C.A."/>
        </authorList>
    </citation>
    <scope>NUCLEOTIDE SEQUENCE [LARGE SCALE GENOMIC DNA]</scope>
    <source>
        <strain evidence="2 3">Pb18</strain>
    </source>
</reference>
<dbReference type="EMBL" id="KN275959">
    <property type="protein sequence ID" value="KGM92278.1"/>
    <property type="molecule type" value="Genomic_DNA"/>
</dbReference>
<keyword evidence="3" id="KW-1185">Reference proteome</keyword>
<name>A0A0A0HVC1_PARBD</name>